<keyword evidence="3" id="KW-1185">Reference proteome</keyword>
<protein>
    <submittedName>
        <fullName evidence="2">Uncharacterized protein</fullName>
    </submittedName>
</protein>
<proteinExistence type="predicted"/>
<sequence length="123" mass="14397">MENEFLIFPSDVDSEVEVLKAKFDDVVDKLNTLVKKRIDDGRGMKAMELMLELAKRADVKRLTLRNHEEEERTREEEAKRIEEERLRQEEFERMEMDVDTSEHDTTGRGKAHIVDVTPPVSPV</sequence>
<dbReference type="EMBL" id="LXQA010020423">
    <property type="protein sequence ID" value="MCH91429.1"/>
    <property type="molecule type" value="Genomic_DNA"/>
</dbReference>
<dbReference type="Proteomes" id="UP000265520">
    <property type="component" value="Unassembled WGS sequence"/>
</dbReference>
<feature type="compositionally biased region" description="Basic and acidic residues" evidence="1">
    <location>
        <begin position="66"/>
        <end position="107"/>
    </location>
</feature>
<feature type="non-terminal residue" evidence="2">
    <location>
        <position position="123"/>
    </location>
</feature>
<comment type="caution">
    <text evidence="2">The sequence shown here is derived from an EMBL/GenBank/DDBJ whole genome shotgun (WGS) entry which is preliminary data.</text>
</comment>
<reference evidence="2 3" key="1">
    <citation type="journal article" date="2018" name="Front. Plant Sci.">
        <title>Red Clover (Trifolium pratense) and Zigzag Clover (T. medium) - A Picture of Genomic Similarities and Differences.</title>
        <authorList>
            <person name="Dluhosova J."/>
            <person name="Istvanek J."/>
            <person name="Nedelnik J."/>
            <person name="Repkova J."/>
        </authorList>
    </citation>
    <scope>NUCLEOTIDE SEQUENCE [LARGE SCALE GENOMIC DNA]</scope>
    <source>
        <strain evidence="3">cv. 10/8</strain>
        <tissue evidence="2">Leaf</tissue>
    </source>
</reference>
<evidence type="ECO:0000256" key="1">
    <source>
        <dbReference type="SAM" id="MobiDB-lite"/>
    </source>
</evidence>
<organism evidence="2 3">
    <name type="scientific">Trifolium medium</name>
    <dbReference type="NCBI Taxonomy" id="97028"/>
    <lineage>
        <taxon>Eukaryota</taxon>
        <taxon>Viridiplantae</taxon>
        <taxon>Streptophyta</taxon>
        <taxon>Embryophyta</taxon>
        <taxon>Tracheophyta</taxon>
        <taxon>Spermatophyta</taxon>
        <taxon>Magnoliopsida</taxon>
        <taxon>eudicotyledons</taxon>
        <taxon>Gunneridae</taxon>
        <taxon>Pentapetalae</taxon>
        <taxon>rosids</taxon>
        <taxon>fabids</taxon>
        <taxon>Fabales</taxon>
        <taxon>Fabaceae</taxon>
        <taxon>Papilionoideae</taxon>
        <taxon>50 kb inversion clade</taxon>
        <taxon>NPAAA clade</taxon>
        <taxon>Hologalegina</taxon>
        <taxon>IRL clade</taxon>
        <taxon>Trifolieae</taxon>
        <taxon>Trifolium</taxon>
    </lineage>
</organism>
<name>A0A392MWW0_9FABA</name>
<gene>
    <name evidence="2" type="ORF">A2U01_0012356</name>
</gene>
<feature type="region of interest" description="Disordered" evidence="1">
    <location>
        <begin position="66"/>
        <end position="123"/>
    </location>
</feature>
<dbReference type="AlphaFoldDB" id="A0A392MWW0"/>
<accession>A0A392MWW0</accession>
<evidence type="ECO:0000313" key="3">
    <source>
        <dbReference type="Proteomes" id="UP000265520"/>
    </source>
</evidence>
<evidence type="ECO:0000313" key="2">
    <source>
        <dbReference type="EMBL" id="MCH91429.1"/>
    </source>
</evidence>